<evidence type="ECO:0000313" key="10">
    <source>
        <dbReference type="Proteomes" id="UP000053392"/>
    </source>
</evidence>
<protein>
    <recommendedName>
        <fullName evidence="8">Zn(2)-C6 fungal-type domain-containing protein</fullName>
    </recommendedName>
</protein>
<dbReference type="OrthoDB" id="39175at2759"/>
<keyword evidence="2" id="KW-0862">Zinc</keyword>
<dbReference type="AlphaFoldDB" id="A0A0D0T0T7"/>
<evidence type="ECO:0000256" key="5">
    <source>
        <dbReference type="ARBA" id="ARBA00023163"/>
    </source>
</evidence>
<dbReference type="EMBL" id="KN847907">
    <property type="protein sequence ID" value="KIR39287.1"/>
    <property type="molecule type" value="Genomic_DNA"/>
</dbReference>
<evidence type="ECO:0000256" key="2">
    <source>
        <dbReference type="ARBA" id="ARBA00022833"/>
    </source>
</evidence>
<feature type="compositionally biased region" description="Polar residues" evidence="7">
    <location>
        <begin position="217"/>
        <end position="228"/>
    </location>
</feature>
<dbReference type="Gene3D" id="4.10.240.10">
    <property type="entry name" value="Zn(2)-C6 fungal-type DNA-binding domain"/>
    <property type="match status" value="1"/>
</dbReference>
<evidence type="ECO:0000256" key="4">
    <source>
        <dbReference type="ARBA" id="ARBA00023125"/>
    </source>
</evidence>
<dbReference type="SMART" id="SM00066">
    <property type="entry name" value="GAL4"/>
    <property type="match status" value="1"/>
</dbReference>
<evidence type="ECO:0000313" key="9">
    <source>
        <dbReference type="EMBL" id="KIR39287.1"/>
    </source>
</evidence>
<gene>
    <name evidence="9" type="ORF">I313_04888</name>
</gene>
<dbReference type="PANTHER" id="PTHR31944:SF131">
    <property type="entry name" value="HEME-RESPONSIVE ZINC FINGER TRANSCRIPTION FACTOR HAP1"/>
    <property type="match status" value="1"/>
</dbReference>
<dbReference type="PROSITE" id="PS50048">
    <property type="entry name" value="ZN2_CY6_FUNGAL_2"/>
    <property type="match status" value="1"/>
</dbReference>
<organism evidence="9 10">
    <name type="scientific">Cryptococcus deuterogattii Ram5</name>
    <dbReference type="NCBI Taxonomy" id="1296110"/>
    <lineage>
        <taxon>Eukaryota</taxon>
        <taxon>Fungi</taxon>
        <taxon>Dikarya</taxon>
        <taxon>Basidiomycota</taxon>
        <taxon>Agaricomycotina</taxon>
        <taxon>Tremellomycetes</taxon>
        <taxon>Tremellales</taxon>
        <taxon>Cryptococcaceae</taxon>
        <taxon>Cryptococcus</taxon>
        <taxon>Cryptococcus gattii species complex</taxon>
    </lineage>
</organism>
<keyword evidence="3" id="KW-0805">Transcription regulation</keyword>
<feature type="region of interest" description="Disordered" evidence="7">
    <location>
        <begin position="128"/>
        <end position="176"/>
    </location>
</feature>
<accession>A0A0D0T0T7</accession>
<reference evidence="9 10" key="1">
    <citation type="submission" date="2015-01" db="EMBL/GenBank/DDBJ databases">
        <title>The Genome Sequence of Cryptococcus gattii Ram5.</title>
        <authorList>
            <consortium name="The Broad Institute Genomics Platform"/>
            <person name="Cuomo C."/>
            <person name="Litvintseva A."/>
            <person name="Chen Y."/>
            <person name="Heitman J."/>
            <person name="Sun S."/>
            <person name="Springer D."/>
            <person name="Dromer F."/>
            <person name="Young S."/>
            <person name="Zeng Q."/>
            <person name="Gargeya S."/>
            <person name="Abouelleil A."/>
            <person name="Alvarado L."/>
            <person name="Chapman S.B."/>
            <person name="Gainer-Dewar J."/>
            <person name="Goldberg J."/>
            <person name="Griggs A."/>
            <person name="Gujja S."/>
            <person name="Hansen M."/>
            <person name="Howarth C."/>
            <person name="Imamovic A."/>
            <person name="Larimer J."/>
            <person name="Murphy C."/>
            <person name="Naylor J."/>
            <person name="Pearson M."/>
            <person name="Priest M."/>
            <person name="Roberts A."/>
            <person name="Saif S."/>
            <person name="Shea T."/>
            <person name="Sykes S."/>
            <person name="Wortman J."/>
            <person name="Nusbaum C."/>
            <person name="Birren B."/>
        </authorList>
    </citation>
    <scope>NUCLEOTIDE SEQUENCE [LARGE SCALE GENOMIC DNA]</scope>
    <source>
        <strain evidence="9 10">Ram5</strain>
    </source>
</reference>
<evidence type="ECO:0000256" key="7">
    <source>
        <dbReference type="SAM" id="MobiDB-lite"/>
    </source>
</evidence>
<keyword evidence="10" id="KW-1185">Reference proteome</keyword>
<dbReference type="HOGENOM" id="CLU_044227_0_0_1"/>
<dbReference type="PROSITE" id="PS00463">
    <property type="entry name" value="ZN2_CY6_FUNGAL_1"/>
    <property type="match status" value="1"/>
</dbReference>
<dbReference type="GO" id="GO:0005634">
    <property type="term" value="C:nucleus"/>
    <property type="evidence" value="ECO:0007669"/>
    <property type="project" value="TreeGrafter"/>
</dbReference>
<dbReference type="InterPro" id="IPR036864">
    <property type="entry name" value="Zn2-C6_fun-type_DNA-bd_sf"/>
</dbReference>
<keyword evidence="1" id="KW-0479">Metal-binding</keyword>
<proteinExistence type="predicted"/>
<feature type="domain" description="Zn(2)-C6 fungal-type" evidence="8">
    <location>
        <begin position="423"/>
        <end position="455"/>
    </location>
</feature>
<feature type="region of interest" description="Disordered" evidence="7">
    <location>
        <begin position="390"/>
        <end position="415"/>
    </location>
</feature>
<sequence>MKLLRPPHVVYGLWSFLIDSSQYLYQQRGIHWGSFHGLIVKKRINRTSSAGWLNYYNQAEYRATGNKSWSRYILDFQGRVTKEEYCGAPAVNEQQSHGYRLGTLYLPVFSSLTFYQYKPYQETIRKSFSCRRINRPRRSPRASPGGSKPDRDMTRSRRSTGDTLEGSVLGREMYSRSPHNATDFLVEPSLSAPRSAAQPPLSSSGRELVDGGPPNLPSITDWNSTETPRSGPIKPTLSSLVSNFRFLPPPFPTSASSSTRPFTAGPSRANPGFSNAPRHPPPPRAVTQPQFPTQRLIPPIRSNSKSQPQPPLPSAVASPSMRTLTQPLYPPFARGPSKPVVHQSQDLRCPAHMPNSVAPIHPAYHDPPDRQGQVPVGTRFHLPQVHPPPFYSHSSPKSSINPREGLNLEPVGSSRQRKRQLISCYPCRKRKIRCDGRRPVCEQCERRKIVHQCGYAESIKRRKRIKDSDEDDREMREEGDEDIRQ</sequence>
<feature type="compositionally biased region" description="Polar residues" evidence="7">
    <location>
        <begin position="392"/>
        <end position="401"/>
    </location>
</feature>
<evidence type="ECO:0000256" key="1">
    <source>
        <dbReference type="ARBA" id="ARBA00022723"/>
    </source>
</evidence>
<feature type="compositionally biased region" description="Low complexity" evidence="7">
    <location>
        <begin position="253"/>
        <end position="264"/>
    </location>
</feature>
<name>A0A0D0T0T7_9TREE</name>
<feature type="region of interest" description="Disordered" evidence="7">
    <location>
        <begin position="460"/>
        <end position="485"/>
    </location>
</feature>
<dbReference type="PANTHER" id="PTHR31944">
    <property type="entry name" value="HEME-RESPONSIVE ZINC FINGER TRANSCRIPTION FACTOR HAP1"/>
    <property type="match status" value="1"/>
</dbReference>
<feature type="compositionally biased region" description="Basic residues" evidence="7">
    <location>
        <begin position="128"/>
        <end position="140"/>
    </location>
</feature>
<dbReference type="Pfam" id="PF00172">
    <property type="entry name" value="Zn_clus"/>
    <property type="match status" value="1"/>
</dbReference>
<dbReference type="Proteomes" id="UP000053392">
    <property type="component" value="Unassembled WGS sequence"/>
</dbReference>
<feature type="region of interest" description="Disordered" evidence="7">
    <location>
        <begin position="251"/>
        <end position="321"/>
    </location>
</feature>
<feature type="region of interest" description="Disordered" evidence="7">
    <location>
        <begin position="191"/>
        <end position="236"/>
    </location>
</feature>
<keyword evidence="5" id="KW-0804">Transcription</keyword>
<keyword evidence="6" id="KW-0539">Nucleus</keyword>
<dbReference type="GO" id="GO:0008270">
    <property type="term" value="F:zinc ion binding"/>
    <property type="evidence" value="ECO:0007669"/>
    <property type="project" value="InterPro"/>
</dbReference>
<dbReference type="CDD" id="cd00067">
    <property type="entry name" value="GAL4"/>
    <property type="match status" value="1"/>
</dbReference>
<dbReference type="GO" id="GO:0001228">
    <property type="term" value="F:DNA-binding transcription activator activity, RNA polymerase II-specific"/>
    <property type="evidence" value="ECO:0007669"/>
    <property type="project" value="TreeGrafter"/>
</dbReference>
<dbReference type="InterPro" id="IPR051430">
    <property type="entry name" value="Fungal_TF_Env_Response"/>
</dbReference>
<dbReference type="GO" id="GO:0000978">
    <property type="term" value="F:RNA polymerase II cis-regulatory region sequence-specific DNA binding"/>
    <property type="evidence" value="ECO:0007669"/>
    <property type="project" value="TreeGrafter"/>
</dbReference>
<dbReference type="SUPFAM" id="SSF57701">
    <property type="entry name" value="Zn2/Cys6 DNA-binding domain"/>
    <property type="match status" value="1"/>
</dbReference>
<evidence type="ECO:0000256" key="3">
    <source>
        <dbReference type="ARBA" id="ARBA00023015"/>
    </source>
</evidence>
<dbReference type="InterPro" id="IPR001138">
    <property type="entry name" value="Zn2Cys6_DnaBD"/>
</dbReference>
<keyword evidence="4" id="KW-0238">DNA-binding</keyword>
<evidence type="ECO:0000259" key="8">
    <source>
        <dbReference type="PROSITE" id="PS50048"/>
    </source>
</evidence>
<evidence type="ECO:0000256" key="6">
    <source>
        <dbReference type="ARBA" id="ARBA00023242"/>
    </source>
</evidence>
<feature type="compositionally biased region" description="Acidic residues" evidence="7">
    <location>
        <begin position="468"/>
        <end position="485"/>
    </location>
</feature>